<organism evidence="13 14">
    <name type="scientific">Rhodovibrio salinarum</name>
    <dbReference type="NCBI Taxonomy" id="1087"/>
    <lineage>
        <taxon>Bacteria</taxon>
        <taxon>Pseudomonadati</taxon>
        <taxon>Pseudomonadota</taxon>
        <taxon>Alphaproteobacteria</taxon>
        <taxon>Rhodospirillales</taxon>
        <taxon>Rhodovibrionaceae</taxon>
        <taxon>Rhodovibrio</taxon>
    </lineage>
</organism>
<dbReference type="Proteomes" id="UP000778970">
    <property type="component" value="Unassembled WGS sequence"/>
</dbReference>
<sequence>MIHKFRRLRPMVSRAAGHARLSIAVLVGLLMLLMAALPAAAQSGGGSGASDTGGSSGGSGAAAESLPPGAVSASAEKLQDLVDTLQDDQQRQDFVGKLNALIEAKQADSGQGGADAGNGASKAGPDGLGAQLLRAITERLDQAGSALAGMVDTVKQVPAIALELWSEVQNDQQRQLWTATAINLLLILGAAIVVERLAHWSLRIPRRRIEARANDNVLVQVLFLIARTLLDAVPIALFAAAAFGTMTVVQPREVAQVIVVALINASVLSRVVALLGRAILAPDAGGLRLPKLTDETAHYLFIWLRRVARTAIYGYVASEALGLLGLSTAAVVTVQKLIGFAIALMVIVFVLQNRQPVARWLRGPADEYASIRGLRTRLAELWHVLGVVYVLVVYGVWALEVPGGFVFLARATLVTIAVLIAARLINLGLDKLINRGFQLSDDIRRRYPGLEARANRYLPTVKRILRALVTLVAALMILQVWGAGALDWLTSSVGRDLLGTVITVAMILGLTFAFWEIVSATIERVLTRSSQRDTAKRSQRLATLLPLLRNALRILLIVVVSLIVLSEIGVDIGPLLAGAGVIGLAIGFGAQTLVKDVITGVFILLEDSLAIGDWVDLGGHGGEVESMTIRTITLRDLHGHIHVVPFSDVTSILNMARDYGYAVIDIGVAYREDTDAVIQLLQEVAEDLKNDSDWGPKIIGELEVFGVNNLGDSSVEIRVRLKTKTLAHWGMRREFLRRAKQKFDERGVEIPYPHRTLYFGQDRQGEAPPARVALQRPPRGGEGELETSAPSQTSSTTPTDDPDAE</sequence>
<keyword evidence="3" id="KW-1003">Cell membrane</keyword>
<dbReference type="Gene3D" id="2.30.30.60">
    <property type="match status" value="1"/>
</dbReference>
<evidence type="ECO:0000256" key="6">
    <source>
        <dbReference type="ARBA" id="ARBA00023136"/>
    </source>
</evidence>
<feature type="domain" description="Mechanosensitive ion channel MscS C-terminal" evidence="10">
    <location>
        <begin position="663"/>
        <end position="750"/>
    </location>
</feature>
<evidence type="ECO:0000259" key="12">
    <source>
        <dbReference type="Pfam" id="PF25392"/>
    </source>
</evidence>
<dbReference type="InterPro" id="IPR010920">
    <property type="entry name" value="LSM_dom_sf"/>
</dbReference>
<evidence type="ECO:0000256" key="7">
    <source>
        <dbReference type="SAM" id="MobiDB-lite"/>
    </source>
</evidence>
<dbReference type="InterPro" id="IPR057485">
    <property type="entry name" value="YbiO-like_TM1"/>
</dbReference>
<evidence type="ECO:0000256" key="4">
    <source>
        <dbReference type="ARBA" id="ARBA00022692"/>
    </source>
</evidence>
<protein>
    <recommendedName>
        <fullName evidence="15">Small conductance mechanosensitive channel</fullName>
    </recommendedName>
</protein>
<evidence type="ECO:0000256" key="2">
    <source>
        <dbReference type="ARBA" id="ARBA00008017"/>
    </source>
</evidence>
<accession>A0A934QFN3</accession>
<keyword evidence="4 8" id="KW-0812">Transmembrane</keyword>
<feature type="region of interest" description="Disordered" evidence="7">
    <location>
        <begin position="760"/>
        <end position="805"/>
    </location>
</feature>
<dbReference type="SUPFAM" id="SSF82861">
    <property type="entry name" value="Mechanosensitive channel protein MscS (YggB), transmembrane region"/>
    <property type="match status" value="1"/>
</dbReference>
<dbReference type="PANTHER" id="PTHR30460:SF0">
    <property type="entry name" value="MODERATE CONDUCTANCE MECHANOSENSITIVE CHANNEL YBIO"/>
    <property type="match status" value="1"/>
</dbReference>
<feature type="transmembrane region" description="Helical" evidence="8">
    <location>
        <begin position="501"/>
        <end position="526"/>
    </location>
</feature>
<dbReference type="SUPFAM" id="SSF50182">
    <property type="entry name" value="Sm-like ribonucleoproteins"/>
    <property type="match status" value="1"/>
</dbReference>
<dbReference type="InterPro" id="IPR011066">
    <property type="entry name" value="MscS_channel_C_sf"/>
</dbReference>
<evidence type="ECO:0000259" key="9">
    <source>
        <dbReference type="Pfam" id="PF00924"/>
    </source>
</evidence>
<feature type="transmembrane region" description="Helical" evidence="8">
    <location>
        <begin position="176"/>
        <end position="197"/>
    </location>
</feature>
<dbReference type="AlphaFoldDB" id="A0A934QFN3"/>
<feature type="region of interest" description="Disordered" evidence="7">
    <location>
        <begin position="43"/>
        <end position="69"/>
    </location>
</feature>
<evidence type="ECO:0000256" key="3">
    <source>
        <dbReference type="ARBA" id="ARBA00022475"/>
    </source>
</evidence>
<dbReference type="Gene3D" id="1.10.287.1260">
    <property type="match status" value="2"/>
</dbReference>
<feature type="transmembrane region" description="Helical" evidence="8">
    <location>
        <begin position="312"/>
        <end position="331"/>
    </location>
</feature>
<evidence type="ECO:0000259" key="10">
    <source>
        <dbReference type="Pfam" id="PF21082"/>
    </source>
</evidence>
<dbReference type="InterPro" id="IPR011014">
    <property type="entry name" value="MscS_channel_TM-2"/>
</dbReference>
<dbReference type="InterPro" id="IPR006685">
    <property type="entry name" value="MscS_channel_2nd"/>
</dbReference>
<dbReference type="InterPro" id="IPR023408">
    <property type="entry name" value="MscS_beta-dom_sf"/>
</dbReference>
<dbReference type="Pfam" id="PF25392">
    <property type="entry name" value="MS_channel_TM1"/>
    <property type="match status" value="1"/>
</dbReference>
<feature type="transmembrane region" description="Helical" evidence="8">
    <location>
        <begin position="217"/>
        <end position="243"/>
    </location>
</feature>
<proteinExistence type="inferred from homology"/>
<feature type="domain" description="Moderate conductance mechanosensitive channel YbiO-like transmembrane helix 1" evidence="12">
    <location>
        <begin position="411"/>
        <end position="488"/>
    </location>
</feature>
<dbReference type="GO" id="GO:0008381">
    <property type="term" value="F:mechanosensitive monoatomic ion channel activity"/>
    <property type="evidence" value="ECO:0007669"/>
    <property type="project" value="InterPro"/>
</dbReference>
<dbReference type="Gene3D" id="3.30.70.100">
    <property type="match status" value="1"/>
</dbReference>
<feature type="transmembrane region" description="Helical" evidence="8">
    <location>
        <begin position="547"/>
        <end position="566"/>
    </location>
</feature>
<dbReference type="SUPFAM" id="SSF82689">
    <property type="entry name" value="Mechanosensitive channel protein MscS (YggB), C-terminal domain"/>
    <property type="match status" value="1"/>
</dbReference>
<dbReference type="InterPro" id="IPR049278">
    <property type="entry name" value="MS_channel_C"/>
</dbReference>
<dbReference type="Pfam" id="PF21088">
    <property type="entry name" value="MS_channel_1st"/>
    <property type="match status" value="1"/>
</dbReference>
<feature type="transmembrane region" description="Helical" evidence="8">
    <location>
        <begin position="572"/>
        <end position="594"/>
    </location>
</feature>
<feature type="transmembrane region" description="Helical" evidence="8">
    <location>
        <begin position="255"/>
        <end position="280"/>
    </location>
</feature>
<evidence type="ECO:0000256" key="5">
    <source>
        <dbReference type="ARBA" id="ARBA00022989"/>
    </source>
</evidence>
<evidence type="ECO:0000256" key="8">
    <source>
        <dbReference type="SAM" id="Phobius"/>
    </source>
</evidence>
<feature type="compositionally biased region" description="Low complexity" evidence="7">
    <location>
        <begin position="787"/>
        <end position="799"/>
    </location>
</feature>
<evidence type="ECO:0008006" key="15">
    <source>
        <dbReference type="Google" id="ProtNLM"/>
    </source>
</evidence>
<feature type="transmembrane region" description="Helical" evidence="8">
    <location>
        <begin position="381"/>
        <end position="399"/>
    </location>
</feature>
<dbReference type="Pfam" id="PF00924">
    <property type="entry name" value="MS_channel_2nd"/>
    <property type="match status" value="1"/>
</dbReference>
<feature type="domain" description="Mechanosensitive ion channel MscS" evidence="9">
    <location>
        <begin position="592"/>
        <end position="655"/>
    </location>
</feature>
<evidence type="ECO:0000259" key="11">
    <source>
        <dbReference type="Pfam" id="PF21088"/>
    </source>
</evidence>
<feature type="transmembrane region" description="Helical" evidence="8">
    <location>
        <begin position="337"/>
        <end position="353"/>
    </location>
</feature>
<keyword evidence="14" id="KW-1185">Reference proteome</keyword>
<dbReference type="InterPro" id="IPR045276">
    <property type="entry name" value="YbiO_bact"/>
</dbReference>
<reference evidence="13" key="2">
    <citation type="journal article" date="2020" name="Microorganisms">
        <title>Osmotic Adaptation and Compatible Solute Biosynthesis of Phototrophic Bacteria as Revealed from Genome Analyses.</title>
        <authorList>
            <person name="Imhoff J.F."/>
            <person name="Rahn T."/>
            <person name="Kunzel S."/>
            <person name="Keller A."/>
            <person name="Neulinger S.C."/>
        </authorList>
    </citation>
    <scope>NUCLEOTIDE SEQUENCE</scope>
    <source>
        <strain evidence="13">DSM 9154</strain>
    </source>
</reference>
<dbReference type="EMBL" id="NRRE01000008">
    <property type="protein sequence ID" value="MBK1695919.1"/>
    <property type="molecule type" value="Genomic_DNA"/>
</dbReference>
<feature type="transmembrane region" description="Helical" evidence="8">
    <location>
        <begin position="464"/>
        <end position="481"/>
    </location>
</feature>
<gene>
    <name evidence="13" type="ORF">CKO21_01485</name>
</gene>
<feature type="domain" description="Mechanosensitive ion channel transmembrane helices 2/3" evidence="11">
    <location>
        <begin position="550"/>
        <end position="591"/>
    </location>
</feature>
<evidence type="ECO:0000313" key="14">
    <source>
        <dbReference type="Proteomes" id="UP000778970"/>
    </source>
</evidence>
<keyword evidence="6 8" id="KW-0472">Membrane</keyword>
<dbReference type="PANTHER" id="PTHR30460">
    <property type="entry name" value="MODERATE CONDUCTANCE MECHANOSENSITIVE CHANNEL YBIO"/>
    <property type="match status" value="1"/>
</dbReference>
<dbReference type="Pfam" id="PF21082">
    <property type="entry name" value="MS_channel_3rd"/>
    <property type="match status" value="1"/>
</dbReference>
<keyword evidence="5 8" id="KW-1133">Transmembrane helix</keyword>
<evidence type="ECO:0000313" key="13">
    <source>
        <dbReference type="EMBL" id="MBK1695919.1"/>
    </source>
</evidence>
<evidence type="ECO:0000256" key="1">
    <source>
        <dbReference type="ARBA" id="ARBA00004651"/>
    </source>
</evidence>
<comment type="caution">
    <text evidence="13">The sequence shown here is derived from an EMBL/GenBank/DDBJ whole genome shotgun (WGS) entry which is preliminary data.</text>
</comment>
<dbReference type="GO" id="GO:0005886">
    <property type="term" value="C:plasma membrane"/>
    <property type="evidence" value="ECO:0007669"/>
    <property type="project" value="UniProtKB-SubCell"/>
</dbReference>
<comment type="similarity">
    <text evidence="2">Belongs to the MscS (TC 1.A.23) family.</text>
</comment>
<feature type="transmembrane region" description="Helical" evidence="8">
    <location>
        <begin position="405"/>
        <end position="425"/>
    </location>
</feature>
<name>A0A934QFN3_9PROT</name>
<reference evidence="13" key="1">
    <citation type="submission" date="2017-08" db="EMBL/GenBank/DDBJ databases">
        <authorList>
            <person name="Imhoff J.F."/>
            <person name="Rahn T."/>
            <person name="Kuenzel S."/>
            <person name="Neulinger S.C."/>
        </authorList>
    </citation>
    <scope>NUCLEOTIDE SEQUENCE</scope>
    <source>
        <strain evidence="13">DSM 9154</strain>
    </source>
</reference>
<dbReference type="InterPro" id="IPR049142">
    <property type="entry name" value="MS_channel_1st"/>
</dbReference>
<comment type="subcellular location">
    <subcellularLocation>
        <location evidence="1">Cell membrane</location>
        <topology evidence="1">Multi-pass membrane protein</topology>
    </subcellularLocation>
</comment>